<dbReference type="EMBL" id="JBHTKX010000002">
    <property type="protein sequence ID" value="MFD1130125.1"/>
    <property type="molecule type" value="Genomic_DNA"/>
</dbReference>
<keyword evidence="3" id="KW-0328">Glycosyltransferase</keyword>
<dbReference type="RefSeq" id="WP_251582863.1">
    <property type="nucleotide sequence ID" value="NZ_JBHTKX010000002.1"/>
</dbReference>
<dbReference type="SUPFAM" id="SSF53448">
    <property type="entry name" value="Nucleotide-diphospho-sugar transferases"/>
    <property type="match status" value="1"/>
</dbReference>
<evidence type="ECO:0000313" key="3">
    <source>
        <dbReference type="EMBL" id="MFD1130125.1"/>
    </source>
</evidence>
<dbReference type="EC" id="2.4.-.-" evidence="3"/>
<comment type="caution">
    <text evidence="3">The sequence shown here is derived from an EMBL/GenBank/DDBJ whole genome shotgun (WGS) entry which is preliminary data.</text>
</comment>
<dbReference type="Pfam" id="PF00535">
    <property type="entry name" value="Glycos_transf_2"/>
    <property type="match status" value="1"/>
</dbReference>
<dbReference type="Gene3D" id="1.25.40.10">
    <property type="entry name" value="Tetratricopeptide repeat domain"/>
    <property type="match status" value="1"/>
</dbReference>
<dbReference type="PANTHER" id="PTHR43630:SF2">
    <property type="entry name" value="GLYCOSYLTRANSFERASE"/>
    <property type="match status" value="1"/>
</dbReference>
<keyword evidence="1" id="KW-0802">TPR repeat</keyword>
<feature type="domain" description="Glycosyltransferase 2-like" evidence="2">
    <location>
        <begin position="5"/>
        <end position="91"/>
    </location>
</feature>
<dbReference type="CDD" id="cd02511">
    <property type="entry name" value="Beta4Glucosyltransferase"/>
    <property type="match status" value="1"/>
</dbReference>
<accession>A0ABW3Q7W7</accession>
<feature type="repeat" description="TPR" evidence="1">
    <location>
        <begin position="203"/>
        <end position="236"/>
    </location>
</feature>
<dbReference type="InterPro" id="IPR001173">
    <property type="entry name" value="Glyco_trans_2-like"/>
</dbReference>
<dbReference type="Proteomes" id="UP001597169">
    <property type="component" value="Unassembled WGS sequence"/>
</dbReference>
<dbReference type="SMART" id="SM00028">
    <property type="entry name" value="TPR"/>
    <property type="match status" value="4"/>
</dbReference>
<name>A0ABW3Q7W7_9BACL</name>
<dbReference type="PANTHER" id="PTHR43630">
    <property type="entry name" value="POLY-BETA-1,6-N-ACETYL-D-GLUCOSAMINE SYNTHASE"/>
    <property type="match status" value="1"/>
</dbReference>
<organism evidence="3 4">
    <name type="scientific">Paenibacillus provencensis</name>
    <dbReference type="NCBI Taxonomy" id="441151"/>
    <lineage>
        <taxon>Bacteria</taxon>
        <taxon>Bacillati</taxon>
        <taxon>Bacillota</taxon>
        <taxon>Bacilli</taxon>
        <taxon>Bacillales</taxon>
        <taxon>Paenibacillaceae</taxon>
        <taxon>Paenibacillus</taxon>
    </lineage>
</organism>
<keyword evidence="3" id="KW-0808">Transferase</keyword>
<keyword evidence="4" id="KW-1185">Reference proteome</keyword>
<dbReference type="PROSITE" id="PS50005">
    <property type="entry name" value="TPR"/>
    <property type="match status" value="1"/>
</dbReference>
<dbReference type="InterPro" id="IPR011990">
    <property type="entry name" value="TPR-like_helical_dom_sf"/>
</dbReference>
<reference evidence="4" key="1">
    <citation type="journal article" date="2019" name="Int. J. Syst. Evol. Microbiol.">
        <title>The Global Catalogue of Microorganisms (GCM) 10K type strain sequencing project: providing services to taxonomists for standard genome sequencing and annotation.</title>
        <authorList>
            <consortium name="The Broad Institute Genomics Platform"/>
            <consortium name="The Broad Institute Genome Sequencing Center for Infectious Disease"/>
            <person name="Wu L."/>
            <person name="Ma J."/>
        </authorList>
    </citation>
    <scope>NUCLEOTIDE SEQUENCE [LARGE SCALE GENOMIC DNA]</scope>
    <source>
        <strain evidence="4">CCUG 53519</strain>
    </source>
</reference>
<protein>
    <submittedName>
        <fullName evidence="3">Glycosyltransferase</fullName>
        <ecNumber evidence="3">2.4.-.-</ecNumber>
    </submittedName>
</protein>
<dbReference type="InterPro" id="IPR029044">
    <property type="entry name" value="Nucleotide-diphossugar_trans"/>
</dbReference>
<dbReference type="GO" id="GO:0016757">
    <property type="term" value="F:glycosyltransferase activity"/>
    <property type="evidence" value="ECO:0007669"/>
    <property type="project" value="UniProtKB-KW"/>
</dbReference>
<gene>
    <name evidence="3" type="ORF">ACFQ3J_18305</name>
</gene>
<proteinExistence type="predicted"/>
<dbReference type="Gene3D" id="3.90.550.10">
    <property type="entry name" value="Spore Coat Polysaccharide Biosynthesis Protein SpsA, Chain A"/>
    <property type="match status" value="1"/>
</dbReference>
<dbReference type="InterPro" id="IPR019734">
    <property type="entry name" value="TPR_rpt"/>
</dbReference>
<evidence type="ECO:0000256" key="1">
    <source>
        <dbReference type="PROSITE-ProRule" id="PRU00339"/>
    </source>
</evidence>
<sequence length="659" mass="76866">MKQLSVCLIVKDEENLLPRCLESVQGLADEIIIVDTGSSDRTKQIAAQYTDLIYDFEWKNDFAAARNESLRHATSKWILVLDADEYLSIDEHRDWKAFLNNEKVASHLAYTLPVINFTGTKEYDDEITTSPVTRLFPNHKGIYFERPIHEQLTRGDNREIFHKKINLHIFHTGYQTNRVEEKNKHERNMAIFNQMKDSGQMSHYDWFTLGNQYRYAKEEEQALECYEKALAGSNTSLAWYSHCLIGLITLYYKQDKLAQSWDLTESKLSQYKEYAEYHTIKGIHYETLGFFEEAIASYLDAIAVGERRASQKQEIWLIDPMYSFESPVQQLIDIYFRLGDNQKAVYWLSKLLSKNNKNPKVLLRMLEWLVHNEPSDSVIQLLQHSYNMKDPLDRALVFKVAIALGHKDIVNHFSAGTKAKQYSAADKARLALMNQDHESWLQYTKESTLIQDESIQQNWVNLALGSLIWQDAGLLHQNSDLFNGRISLVELSSIVAEIVNFGGVKKQVSLEEYADELFLLAKNLFLLKQFDVFDQFMKKVSNPELINKLANYFYSLNLKDMAMNYYSILLSNNRLDLTSLQNLGYHHSNCGYIEETVEFMQAAILMEPKARHLYRTLIAHAKEDDKDQFIQLFYLHHPQYKSIPFLDNFFKQEIDLMRS</sequence>
<evidence type="ECO:0000259" key="2">
    <source>
        <dbReference type="Pfam" id="PF00535"/>
    </source>
</evidence>
<evidence type="ECO:0000313" key="4">
    <source>
        <dbReference type="Proteomes" id="UP001597169"/>
    </source>
</evidence>
<dbReference type="SUPFAM" id="SSF48452">
    <property type="entry name" value="TPR-like"/>
    <property type="match status" value="2"/>
</dbReference>